<accession>A0A7S2CCL2</accession>
<feature type="region of interest" description="Disordered" evidence="1">
    <location>
        <begin position="274"/>
        <end position="295"/>
    </location>
</feature>
<protein>
    <submittedName>
        <fullName evidence="3">Uncharacterized protein</fullName>
    </submittedName>
</protein>
<organism evidence="3">
    <name type="scientific">Florenciella parvula</name>
    <dbReference type="NCBI Taxonomy" id="236787"/>
    <lineage>
        <taxon>Eukaryota</taxon>
        <taxon>Sar</taxon>
        <taxon>Stramenopiles</taxon>
        <taxon>Ochrophyta</taxon>
        <taxon>Dictyochophyceae</taxon>
        <taxon>Florenciellales</taxon>
        <taxon>Florenciella</taxon>
    </lineage>
</organism>
<gene>
    <name evidence="3" type="ORF">FPAR1323_LOCUS10200</name>
</gene>
<evidence type="ECO:0000313" key="3">
    <source>
        <dbReference type="EMBL" id="CAD9421982.1"/>
    </source>
</evidence>
<evidence type="ECO:0000256" key="1">
    <source>
        <dbReference type="SAM" id="MobiDB-lite"/>
    </source>
</evidence>
<dbReference type="EMBL" id="HBGT01019382">
    <property type="protein sequence ID" value="CAD9421982.1"/>
    <property type="molecule type" value="Transcribed_RNA"/>
</dbReference>
<evidence type="ECO:0000256" key="2">
    <source>
        <dbReference type="SAM" id="SignalP"/>
    </source>
</evidence>
<name>A0A7S2CCL2_9STRA</name>
<proteinExistence type="predicted"/>
<dbReference type="AlphaFoldDB" id="A0A7S2CCL2"/>
<feature type="chain" id="PRO_5030515498" evidence="2">
    <location>
        <begin position="23"/>
        <end position="333"/>
    </location>
</feature>
<sequence>MMRGRLLLVLLALVAASSPAAGSRGRFAALTKANVQRGTAADSAHAVPQLCRRPLLNSNGTLVREVQLCLFWLSTIDAVVAVARDDYDGRTWLIPTKPAEYRGPDTIQKVYNSFFYFAKLRPRVVFSVGALVRALQLCTPIHRILNPSAGVGAGVNLAAMVAKARWVSPFVLGWSTTRRLWTTLGAAPPKGPGVPITVSSVEGRLAGVPVTVSVVNKDEGAKEAGEVRRGGGAVAAAASDLSPRPPWWRGPPTLAHVAAGVAVAVTALTLFDGQNPTPMAEPRGGVPSAGPASGSPAGTALLVKAARTREATFQSLRSFLRVVSRWRPGMPPM</sequence>
<feature type="signal peptide" evidence="2">
    <location>
        <begin position="1"/>
        <end position="22"/>
    </location>
</feature>
<reference evidence="3" key="1">
    <citation type="submission" date="2021-01" db="EMBL/GenBank/DDBJ databases">
        <authorList>
            <person name="Corre E."/>
            <person name="Pelletier E."/>
            <person name="Niang G."/>
            <person name="Scheremetjew M."/>
            <person name="Finn R."/>
            <person name="Kale V."/>
            <person name="Holt S."/>
            <person name="Cochrane G."/>
            <person name="Meng A."/>
            <person name="Brown T."/>
            <person name="Cohen L."/>
        </authorList>
    </citation>
    <scope>NUCLEOTIDE SEQUENCE</scope>
    <source>
        <strain evidence="3">RCC1693</strain>
    </source>
</reference>
<keyword evidence="2" id="KW-0732">Signal</keyword>